<dbReference type="Proteomes" id="UP000592181">
    <property type="component" value="Unassembled WGS sequence"/>
</dbReference>
<sequence length="303" mass="32733">MDQHVGSGPQPPETTEIGLDDGPIHVGRWRPDAGGIPVLAIHGITANLMCWARLAELLPDRCVIAPDLRGRGGSRDLPPGGLVQHADDLARVLEELGVDRAVVVGHSMGAFVAVRFAERHPEKVERLVLVDGGLPLPPAPPREDGSVPTPAELLGPVFERLTTTFPDRESYHRFWQAHPAIGALWDDYARAYVDGDLVGGPPAMTPAARPEAARLNADELTGPEEYVAALRGLPGPVPLLTAPRGLFDESAGMYPPAWLQRWDEELEHVEIREVPDVNHYGIVLAQAGARQVAATITRQEETA</sequence>
<dbReference type="InterPro" id="IPR029058">
    <property type="entry name" value="AB_hydrolase_fold"/>
</dbReference>
<proteinExistence type="predicted"/>
<evidence type="ECO:0000313" key="3">
    <source>
        <dbReference type="EMBL" id="NYG36526.1"/>
    </source>
</evidence>
<comment type="caution">
    <text evidence="3">The sequence shown here is derived from an EMBL/GenBank/DDBJ whole genome shotgun (WGS) entry which is preliminary data.</text>
</comment>
<dbReference type="GO" id="GO:0003824">
    <property type="term" value="F:catalytic activity"/>
    <property type="evidence" value="ECO:0007669"/>
    <property type="project" value="UniProtKB-ARBA"/>
</dbReference>
<dbReference type="EMBL" id="JACBZX010000001">
    <property type="protein sequence ID" value="NYG36526.1"/>
    <property type="molecule type" value="Genomic_DNA"/>
</dbReference>
<evidence type="ECO:0000256" key="1">
    <source>
        <dbReference type="SAM" id="MobiDB-lite"/>
    </source>
</evidence>
<dbReference type="Pfam" id="PF00561">
    <property type="entry name" value="Abhydrolase_1"/>
    <property type="match status" value="1"/>
</dbReference>
<feature type="region of interest" description="Disordered" evidence="1">
    <location>
        <begin position="1"/>
        <end position="24"/>
    </location>
</feature>
<evidence type="ECO:0000259" key="2">
    <source>
        <dbReference type="Pfam" id="PF00561"/>
    </source>
</evidence>
<dbReference type="Gene3D" id="3.40.50.1820">
    <property type="entry name" value="alpha/beta hydrolase"/>
    <property type="match status" value="1"/>
</dbReference>
<gene>
    <name evidence="3" type="ORF">BJY28_000995</name>
</gene>
<accession>A0A852X079</accession>
<dbReference type="SUPFAM" id="SSF53474">
    <property type="entry name" value="alpha/beta-Hydrolases"/>
    <property type="match status" value="1"/>
</dbReference>
<name>A0A852X079_9MICO</name>
<dbReference type="GO" id="GO:0016020">
    <property type="term" value="C:membrane"/>
    <property type="evidence" value="ECO:0007669"/>
    <property type="project" value="TreeGrafter"/>
</dbReference>
<evidence type="ECO:0000313" key="4">
    <source>
        <dbReference type="Proteomes" id="UP000592181"/>
    </source>
</evidence>
<keyword evidence="4" id="KW-1185">Reference proteome</keyword>
<feature type="domain" description="AB hydrolase-1" evidence="2">
    <location>
        <begin position="37"/>
        <end position="144"/>
    </location>
</feature>
<dbReference type="InterPro" id="IPR000073">
    <property type="entry name" value="AB_hydrolase_1"/>
</dbReference>
<dbReference type="InterPro" id="IPR050266">
    <property type="entry name" value="AB_hydrolase_sf"/>
</dbReference>
<dbReference type="PRINTS" id="PR00111">
    <property type="entry name" value="ABHYDROLASE"/>
</dbReference>
<dbReference type="PANTHER" id="PTHR43798">
    <property type="entry name" value="MONOACYLGLYCEROL LIPASE"/>
    <property type="match status" value="1"/>
</dbReference>
<reference evidence="3 4" key="1">
    <citation type="submission" date="2020-07" db="EMBL/GenBank/DDBJ databases">
        <title>Sequencing the genomes of 1000 actinobacteria strains.</title>
        <authorList>
            <person name="Klenk H.-P."/>
        </authorList>
    </citation>
    <scope>NUCLEOTIDE SEQUENCE [LARGE SCALE GENOMIC DNA]</scope>
    <source>
        <strain evidence="3 4">DSM 24723</strain>
    </source>
</reference>
<organism evidence="3 4">
    <name type="scientific">Janibacter alkaliphilus</name>
    <dbReference type="NCBI Taxonomy" id="1069963"/>
    <lineage>
        <taxon>Bacteria</taxon>
        <taxon>Bacillati</taxon>
        <taxon>Actinomycetota</taxon>
        <taxon>Actinomycetes</taxon>
        <taxon>Micrococcales</taxon>
        <taxon>Intrasporangiaceae</taxon>
        <taxon>Janibacter</taxon>
    </lineage>
</organism>
<dbReference type="PANTHER" id="PTHR43798:SF33">
    <property type="entry name" value="HYDROLASE, PUTATIVE (AFU_ORTHOLOGUE AFUA_2G14860)-RELATED"/>
    <property type="match status" value="1"/>
</dbReference>
<protein>
    <submittedName>
        <fullName evidence="3">Pimeloyl-ACP methyl ester carboxylesterase</fullName>
    </submittedName>
</protein>
<dbReference type="RefSeq" id="WP_179462018.1">
    <property type="nucleotide sequence ID" value="NZ_JACBZX010000001.1"/>
</dbReference>
<dbReference type="AlphaFoldDB" id="A0A852X079"/>